<reference evidence="3" key="1">
    <citation type="submission" date="2017-06" db="EMBL/GenBank/DDBJ databases">
        <authorList>
            <person name="Varghese N."/>
            <person name="Submissions S."/>
        </authorList>
    </citation>
    <scope>NUCLEOTIDE SEQUENCE [LARGE SCALE GENOMIC DNA]</scope>
    <source>
        <strain evidence="3">JCM 23211</strain>
    </source>
</reference>
<evidence type="ECO:0000313" key="3">
    <source>
        <dbReference type="Proteomes" id="UP000198327"/>
    </source>
</evidence>
<feature type="domain" description="Metallo-beta-lactamase" evidence="1">
    <location>
        <begin position="27"/>
        <end position="207"/>
    </location>
</feature>
<organism evidence="2 3">
    <name type="scientific">Rhodococcoides kyotonense</name>
    <dbReference type="NCBI Taxonomy" id="398843"/>
    <lineage>
        <taxon>Bacteria</taxon>
        <taxon>Bacillati</taxon>
        <taxon>Actinomycetota</taxon>
        <taxon>Actinomycetes</taxon>
        <taxon>Mycobacteriales</taxon>
        <taxon>Nocardiaceae</taxon>
        <taxon>Rhodococcoides</taxon>
    </lineage>
</organism>
<protein>
    <submittedName>
        <fullName evidence="2">Cyclase</fullName>
    </submittedName>
</protein>
<dbReference type="InterPro" id="IPR036866">
    <property type="entry name" value="RibonucZ/Hydroxyglut_hydro"/>
</dbReference>
<dbReference type="InterPro" id="IPR001279">
    <property type="entry name" value="Metallo-B-lactamas"/>
</dbReference>
<dbReference type="RefSeq" id="WP_176444461.1">
    <property type="nucleotide sequence ID" value="NZ_FZOW01000017.1"/>
</dbReference>
<evidence type="ECO:0000313" key="2">
    <source>
        <dbReference type="EMBL" id="SNT39747.1"/>
    </source>
</evidence>
<gene>
    <name evidence="2" type="ORF">SAMN05421642_11715</name>
</gene>
<dbReference type="CDD" id="cd16282">
    <property type="entry name" value="metallo-hydrolase-like_MBL-fold"/>
    <property type="match status" value="1"/>
</dbReference>
<dbReference type="InterPro" id="IPR050855">
    <property type="entry name" value="NDM-1-like"/>
</dbReference>
<dbReference type="Pfam" id="PF00753">
    <property type="entry name" value="Lactamase_B"/>
    <property type="match status" value="1"/>
</dbReference>
<dbReference type="PANTHER" id="PTHR42951:SF4">
    <property type="entry name" value="ACYL-COENZYME A THIOESTERASE MBLAC2"/>
    <property type="match status" value="1"/>
</dbReference>
<dbReference type="Proteomes" id="UP000198327">
    <property type="component" value="Unassembled WGS sequence"/>
</dbReference>
<proteinExistence type="predicted"/>
<dbReference type="Gene3D" id="3.60.15.10">
    <property type="entry name" value="Ribonuclease Z/Hydroxyacylglutathione hydrolase-like"/>
    <property type="match status" value="1"/>
</dbReference>
<dbReference type="SUPFAM" id="SSF56281">
    <property type="entry name" value="Metallo-hydrolase/oxidoreductase"/>
    <property type="match status" value="1"/>
</dbReference>
<dbReference type="EMBL" id="FZOW01000017">
    <property type="protein sequence ID" value="SNT39747.1"/>
    <property type="molecule type" value="Genomic_DNA"/>
</dbReference>
<evidence type="ECO:0000259" key="1">
    <source>
        <dbReference type="SMART" id="SM00849"/>
    </source>
</evidence>
<name>A0A239M9U9_9NOCA</name>
<sequence>MNVPGVTEELVAKDAYAFVQQPGGWCVSNAGLVVGDEQALIIDTAATEARARAWRAAVDERTGNHARSVISTHHHGDHTFGNHLFADTSTIVSHVNGASELRRKGLAMTSVWPGVDWGDVEATIPDTTIATDTEFDVGGRRVDVLALGVSHTSDDLAVFDRGSGVLYVGDVAFSGSAPFVLGGSVEGSIETLTWLQSLKPRLVVCGHGPVRGVDVLEENVAYLRYIQFLAEEAVRGTLSPLAVVELHGLGQFGYLAESERVVANVHRGIVELNGAERGAHLDSAPIMREMVLFNGGRPLSCYA</sequence>
<keyword evidence="3" id="KW-1185">Reference proteome</keyword>
<dbReference type="AlphaFoldDB" id="A0A239M9U9"/>
<dbReference type="SMART" id="SM00849">
    <property type="entry name" value="Lactamase_B"/>
    <property type="match status" value="1"/>
</dbReference>
<accession>A0A239M9U9</accession>
<dbReference type="PANTHER" id="PTHR42951">
    <property type="entry name" value="METALLO-BETA-LACTAMASE DOMAIN-CONTAINING"/>
    <property type="match status" value="1"/>
</dbReference>